<sequence>MAGGTMTYKVIIEDQVFKLTKTQIHFDSPNYFTFHLLDKSEEEVELTRDPHLFRIIVDYLNGYCVVPLRQDRLPPTMSPDIALANLRVDAEFYQLHGLLDMLDSPPPPMSLEYRKQRLFPHYLMITHLGKGKVEAIALDRFHVMLVERRQFDDWFRTENKFTDRTNKYQLVTAAQVRGVTNKILKHASSQIQEWDLLGWSKEYQGDGNYLRTILVQVWSQSELSMRL</sequence>
<accession>A0A074RLX3</accession>
<dbReference type="AlphaFoldDB" id="A0A074RLX3"/>
<comment type="caution">
    <text evidence="1">The sequence shown here is derived from an EMBL/GenBank/DDBJ whole genome shotgun (WGS) entry which is preliminary data.</text>
</comment>
<dbReference type="Gene3D" id="3.30.710.10">
    <property type="entry name" value="Potassium Channel Kv1.1, Chain A"/>
    <property type="match status" value="1"/>
</dbReference>
<name>A0A074RLX3_9AGAM</name>
<dbReference type="PANTHER" id="PTHR31758:SF2">
    <property type="entry name" value="BTB_POZ DOMAIN-CONTAINING PROTEIN YLR108C"/>
    <property type="match status" value="1"/>
</dbReference>
<evidence type="ECO:0000313" key="2">
    <source>
        <dbReference type="Proteomes" id="UP000027456"/>
    </source>
</evidence>
<keyword evidence="2" id="KW-1185">Reference proteome</keyword>
<gene>
    <name evidence="1" type="ORF">V565_204910</name>
</gene>
<organism evidence="1 2">
    <name type="scientific">Rhizoctonia solani 123E</name>
    <dbReference type="NCBI Taxonomy" id="1423351"/>
    <lineage>
        <taxon>Eukaryota</taxon>
        <taxon>Fungi</taxon>
        <taxon>Dikarya</taxon>
        <taxon>Basidiomycota</taxon>
        <taxon>Agaricomycotina</taxon>
        <taxon>Agaricomycetes</taxon>
        <taxon>Cantharellales</taxon>
        <taxon>Ceratobasidiaceae</taxon>
        <taxon>Rhizoctonia</taxon>
    </lineage>
</organism>
<protein>
    <submittedName>
        <fullName evidence="1">Putative BTB domain protein</fullName>
    </submittedName>
</protein>
<reference evidence="1 2" key="1">
    <citation type="submission" date="2013-12" db="EMBL/GenBank/DDBJ databases">
        <authorList>
            <person name="Cubeta M."/>
            <person name="Pakala S."/>
            <person name="Fedorova N."/>
            <person name="Thomas E."/>
            <person name="Dean R."/>
            <person name="Jabaji S."/>
            <person name="Neate S."/>
            <person name="Toda T."/>
            <person name="Tavantzis S."/>
            <person name="Vilgalys R."/>
            <person name="Bharathan N."/>
            <person name="Pakala S."/>
            <person name="Losada L.S."/>
            <person name="Zafar N."/>
            <person name="Nierman W."/>
        </authorList>
    </citation>
    <scope>NUCLEOTIDE SEQUENCE [LARGE SCALE GENOMIC DNA]</scope>
    <source>
        <strain evidence="1 2">123E</strain>
    </source>
</reference>
<dbReference type="PANTHER" id="PTHR31758">
    <property type="entry name" value="BTB/POZ DOMAIN-CONTAINING PROTEIN YLR108C"/>
    <property type="match status" value="1"/>
</dbReference>
<dbReference type="EMBL" id="AZST01001157">
    <property type="protein sequence ID" value="KEP46330.1"/>
    <property type="molecule type" value="Genomic_DNA"/>
</dbReference>
<dbReference type="STRING" id="1423351.A0A074RLX3"/>
<dbReference type="InterPro" id="IPR011333">
    <property type="entry name" value="SKP1/BTB/POZ_sf"/>
</dbReference>
<evidence type="ECO:0000313" key="1">
    <source>
        <dbReference type="EMBL" id="KEP46330.1"/>
    </source>
</evidence>
<proteinExistence type="predicted"/>
<dbReference type="SUPFAM" id="SSF54695">
    <property type="entry name" value="POZ domain"/>
    <property type="match status" value="1"/>
</dbReference>
<dbReference type="Proteomes" id="UP000027456">
    <property type="component" value="Unassembled WGS sequence"/>
</dbReference>
<dbReference type="HOGENOM" id="CLU_067638_1_0_1"/>
<dbReference type="OrthoDB" id="2370221at2759"/>